<proteinExistence type="predicted"/>
<dbReference type="EMBL" id="CP001719">
    <property type="protein sequence ID" value="ADC47998.1"/>
    <property type="molecule type" value="Genomic_DNA"/>
</dbReference>
<sequence length="502" mass="58652">MGLFRVKRIPDEKQIKLGIRTLDFNIPEDHISRFVGDFIDEYYPLLGIKENKKKKGRDSFPVKEMLKLLIYAKIEHIDSMRFLADMVKYHDVYKFVGNGICPSERSLQRYREKYGKYYNELLKATLKKASDVDYTDFNEVSIDGTIKKAYNSKNKVITEKETEILTRYFEGGRVSQEELDKLHKPAREILENKKISNQEKLYLLDDIKTQFTLSGQKSVPVTDIEARWMKSKKGNSQISYNIQSAVDYDTKMICAINVVQAPTDHYQLPKIVDKAINNTNVIPRFVLADTIYLNEESLSYLADNQINGVIPDRKQSKEKIGRLNKNPYHKDHFKYFPEIDAFECPEGQIMYFFNKYTEKNDDLDKPDKIKRLYSNYGACKACNCRENCLSSTQTHRTITEYGGSLKKAMWEKMETEEYMEEYAKRSSVEGPFGILKEQFHIESEVVIGKTKTEERILLDAVAYNLIRLFNLEQEIKNDKEDIVDFCEKISVQEKLEVRATIF</sequence>
<dbReference type="GeneID" id="8771829"/>
<dbReference type="PANTHER" id="PTHR33408:SF2">
    <property type="entry name" value="TRANSPOSASE DDE DOMAIN-CONTAINING PROTEIN"/>
    <property type="match status" value="1"/>
</dbReference>
<dbReference type="eggNOG" id="arCOG03513">
    <property type="taxonomic scope" value="Archaea"/>
</dbReference>
<protein>
    <submittedName>
        <fullName evidence="3">Transposase</fullName>
    </submittedName>
</protein>
<feature type="domain" description="Transposase InsH N-terminal" evidence="1">
    <location>
        <begin position="22"/>
        <end position="112"/>
    </location>
</feature>
<dbReference type="OrthoDB" id="76313at2157"/>
<dbReference type="Pfam" id="PF05598">
    <property type="entry name" value="DUF772"/>
    <property type="match status" value="1"/>
</dbReference>
<keyword evidence="4" id="KW-1185">Reference proteome</keyword>
<dbReference type="KEGG" id="mru:mru_2148"/>
<name>D3E1B3_METRM</name>
<reference evidence="3 4" key="1">
    <citation type="journal article" date="2010" name="PLoS ONE">
        <title>The genome sequence of the rumen methanogen Methanobrevibacter ruminantium reveals new possibilities for controlling ruminant methane emissions.</title>
        <authorList>
            <person name="Leahy S.C."/>
            <person name="Kelly W.J."/>
            <person name="Altermann E."/>
            <person name="Ronimus R.S."/>
            <person name="Yeoman C.J."/>
            <person name="Pacheco D.M."/>
            <person name="Li D."/>
            <person name="Kong Z."/>
            <person name="McTavish S."/>
            <person name="Sang C."/>
            <person name="Lambie S.C."/>
            <person name="Janssen P.H."/>
            <person name="Dey D."/>
            <person name="Attwood G.T."/>
        </authorList>
    </citation>
    <scope>NUCLEOTIDE SEQUENCE [LARGE SCALE GENOMIC DNA]</scope>
    <source>
        <strain evidence="4">ATCC 35063 / DSM 1093 / JCM 13430 / OCM 146 / M1</strain>
    </source>
</reference>
<dbReference type="RefSeq" id="WP_012956946.1">
    <property type="nucleotide sequence ID" value="NC_013790.1"/>
</dbReference>
<dbReference type="AlphaFoldDB" id="D3E1B3"/>
<evidence type="ECO:0000313" key="4">
    <source>
        <dbReference type="Proteomes" id="UP000008680"/>
    </source>
</evidence>
<dbReference type="HOGENOM" id="CLU_021293_2_2_2"/>
<dbReference type="Pfam" id="PF13751">
    <property type="entry name" value="DDE_Tnp_1_6"/>
    <property type="match status" value="1"/>
</dbReference>
<gene>
    <name evidence="3" type="ordered locus">mru_2148</name>
</gene>
<dbReference type="InterPro" id="IPR008490">
    <property type="entry name" value="Transposase_InsH_N"/>
</dbReference>
<evidence type="ECO:0000259" key="2">
    <source>
        <dbReference type="Pfam" id="PF13751"/>
    </source>
</evidence>
<accession>D3E1B3</accession>
<dbReference type="Proteomes" id="UP000008680">
    <property type="component" value="Chromosome"/>
</dbReference>
<evidence type="ECO:0000313" key="3">
    <source>
        <dbReference type="EMBL" id="ADC47998.1"/>
    </source>
</evidence>
<dbReference type="InterPro" id="IPR025668">
    <property type="entry name" value="Tnp_DDE_dom"/>
</dbReference>
<feature type="domain" description="Transposase DDE" evidence="2">
    <location>
        <begin position="344"/>
        <end position="468"/>
    </location>
</feature>
<organism evidence="3 4">
    <name type="scientific">Methanobrevibacter ruminantium (strain ATCC 35063 / DSM 1093 / JCM 13430 / OCM 146 / M1)</name>
    <name type="common">Methanobacterium ruminantium</name>
    <dbReference type="NCBI Taxonomy" id="634498"/>
    <lineage>
        <taxon>Archaea</taxon>
        <taxon>Methanobacteriati</taxon>
        <taxon>Methanobacteriota</taxon>
        <taxon>Methanomada group</taxon>
        <taxon>Methanobacteria</taxon>
        <taxon>Methanobacteriales</taxon>
        <taxon>Methanobacteriaceae</taxon>
        <taxon>Methanobrevibacter</taxon>
    </lineage>
</organism>
<dbReference type="PANTHER" id="PTHR33408">
    <property type="entry name" value="TRANSPOSASE"/>
    <property type="match status" value="1"/>
</dbReference>
<evidence type="ECO:0000259" key="1">
    <source>
        <dbReference type="Pfam" id="PF05598"/>
    </source>
</evidence>
<dbReference type="PATRIC" id="fig|634498.28.peg.2149"/>